<dbReference type="InterPro" id="IPR022775">
    <property type="entry name" value="AP_mu_sigma_su"/>
</dbReference>
<dbReference type="EMBL" id="CP059247">
    <property type="protein sequence ID" value="QLL31726.1"/>
    <property type="molecule type" value="Genomic_DNA"/>
</dbReference>
<evidence type="ECO:0000256" key="11">
    <source>
        <dbReference type="ARBA" id="ARBA00045555"/>
    </source>
</evidence>
<dbReference type="PANTHER" id="PTHR11043">
    <property type="entry name" value="ZETA-COAT PROTEIN"/>
    <property type="match status" value="1"/>
</dbReference>
<evidence type="ECO:0000256" key="7">
    <source>
        <dbReference type="ARBA" id="ARBA00022927"/>
    </source>
</evidence>
<name>A0A7G3ZDZ0_9SACH</name>
<dbReference type="Pfam" id="PF01217">
    <property type="entry name" value="Clat_adaptor_s"/>
    <property type="match status" value="1"/>
</dbReference>
<dbReference type="RefSeq" id="XP_037138401.1">
    <property type="nucleotide sequence ID" value="XM_037282506.1"/>
</dbReference>
<keyword evidence="8 12" id="KW-0333">Golgi apparatus</keyword>
<accession>A0A7G3ZDZ0</accession>
<dbReference type="GO" id="GO:0030126">
    <property type="term" value="C:COPI vesicle coat"/>
    <property type="evidence" value="ECO:0007669"/>
    <property type="project" value="UniProtKB-UniRule"/>
</dbReference>
<dbReference type="FunFam" id="3.30.450.60:FF:000013">
    <property type="entry name" value="Coatomer subunit zeta"/>
    <property type="match status" value="1"/>
</dbReference>
<sequence>MSRLSLYSVQAILILDNTGSRIHAKYYQSPHVAEDKRKGSLQSVKRQKEFEKQLAQKTHKQDSDILIFEDHLVFYKEYMDVTLYLLGSMDENEIVLQQAFSAFKDSLDLILNSGIDKKNIQEHYDMVLLAIDETVDNGIILETDPATIASRVTKPPSNEPQVSLDLDKGLLGAWGFAKSKLQERLQQSM</sequence>
<dbReference type="GO" id="GO:0000139">
    <property type="term" value="C:Golgi membrane"/>
    <property type="evidence" value="ECO:0007669"/>
    <property type="project" value="UniProtKB-SubCell"/>
</dbReference>
<organism evidence="14 15">
    <name type="scientific">Torulaspora globosa</name>
    <dbReference type="NCBI Taxonomy" id="48254"/>
    <lineage>
        <taxon>Eukaryota</taxon>
        <taxon>Fungi</taxon>
        <taxon>Dikarya</taxon>
        <taxon>Ascomycota</taxon>
        <taxon>Saccharomycotina</taxon>
        <taxon>Saccharomycetes</taxon>
        <taxon>Saccharomycetales</taxon>
        <taxon>Saccharomycetaceae</taxon>
        <taxon>Torulaspora</taxon>
    </lineage>
</organism>
<dbReference type="GO" id="GO:0006890">
    <property type="term" value="P:retrograde vesicle-mediated transport, Golgi to endoplasmic reticulum"/>
    <property type="evidence" value="ECO:0007669"/>
    <property type="project" value="UniProtKB-UniRule"/>
</dbReference>
<evidence type="ECO:0000256" key="5">
    <source>
        <dbReference type="ARBA" id="ARBA00022490"/>
    </source>
</evidence>
<comment type="function">
    <text evidence="11">The coatomer is a cytosolic protein complex that binds to dilysine motifs and reversibly associates with Golgi non-clathrin-coated vesicles, which further mediate biosynthetic protein transport from the ER, via the Golgi up to the trans Golgi network. Coatomer complex is required for budding from Golgi membranes, and is essential for the retrograde Golgi-to-ER transport of dilysine-tagged proteins. The zeta subunit may be involved in regulating the coat assembly and, hence, the rate of biosynthetic protein transport due to its association-dissociation properties with the coatomer complex.</text>
</comment>
<comment type="subcellular location">
    <subcellularLocation>
        <location evidence="12">Cytoplasm</location>
    </subcellularLocation>
    <subcellularLocation>
        <location evidence="1 12">Golgi apparatus membrane</location>
        <topology evidence="1 12">Peripheral membrane protein</topology>
        <orientation evidence="1 12">Cytoplasmic side</orientation>
    </subcellularLocation>
    <subcellularLocation>
        <location evidence="12">Cytoplasmic vesicle</location>
        <location evidence="12">COPI-coated vesicle membrane</location>
        <topology evidence="12">Peripheral membrane protein</topology>
        <orientation evidence="12">Cytoplasmic side</orientation>
    </subcellularLocation>
</comment>
<keyword evidence="10 12" id="KW-0968">Cytoplasmic vesicle</keyword>
<dbReference type="AlphaFoldDB" id="A0A7G3ZDZ0"/>
<protein>
    <recommendedName>
        <fullName evidence="12">Coatomer subunit zeta</fullName>
    </recommendedName>
</protein>
<gene>
    <name evidence="14" type="ORF">HG536_0B05920</name>
</gene>
<evidence type="ECO:0000256" key="6">
    <source>
        <dbReference type="ARBA" id="ARBA00022892"/>
    </source>
</evidence>
<dbReference type="GeneID" id="59324845"/>
<evidence type="ECO:0000256" key="2">
    <source>
        <dbReference type="ARBA" id="ARBA00006972"/>
    </source>
</evidence>
<evidence type="ECO:0000313" key="15">
    <source>
        <dbReference type="Proteomes" id="UP000515788"/>
    </source>
</evidence>
<dbReference type="InterPro" id="IPR039652">
    <property type="entry name" value="Coatomer_zeta"/>
</dbReference>
<keyword evidence="4 12" id="KW-0813">Transport</keyword>
<keyword evidence="9 12" id="KW-0472">Membrane</keyword>
<evidence type="ECO:0000259" key="13">
    <source>
        <dbReference type="Pfam" id="PF01217"/>
    </source>
</evidence>
<dbReference type="GO" id="GO:0006891">
    <property type="term" value="P:intra-Golgi vesicle-mediated transport"/>
    <property type="evidence" value="ECO:0007669"/>
    <property type="project" value="TreeGrafter"/>
</dbReference>
<reference evidence="14 15" key="1">
    <citation type="submission" date="2020-06" db="EMBL/GenBank/DDBJ databases">
        <title>The yeast mating-type switching endonuclease HO is a domesticated member of an unorthodox homing genetic element family.</title>
        <authorList>
            <person name="Coughlan A.Y."/>
            <person name="Lombardi L."/>
            <person name="Braun-Galleani S."/>
            <person name="Martos A.R."/>
            <person name="Galeote V."/>
            <person name="Bigey F."/>
            <person name="Dequin S."/>
            <person name="Byrne K.P."/>
            <person name="Wolfe K.H."/>
        </authorList>
    </citation>
    <scope>NUCLEOTIDE SEQUENCE [LARGE SCALE GENOMIC DNA]</scope>
    <source>
        <strain evidence="14 15">CBS764</strain>
    </source>
</reference>
<keyword evidence="15" id="KW-1185">Reference proteome</keyword>
<dbReference type="CDD" id="cd14829">
    <property type="entry name" value="Zeta-COP"/>
    <property type="match status" value="1"/>
</dbReference>
<comment type="similarity">
    <text evidence="2 12">Belongs to the adaptor complexes small subunit family.</text>
</comment>
<dbReference type="Gene3D" id="3.30.450.60">
    <property type="match status" value="1"/>
</dbReference>
<dbReference type="PANTHER" id="PTHR11043:SF0">
    <property type="entry name" value="COATOMER SUBUNIT ZETA"/>
    <property type="match status" value="1"/>
</dbReference>
<dbReference type="KEGG" id="tgb:HG536_0B05920"/>
<evidence type="ECO:0000313" key="14">
    <source>
        <dbReference type="EMBL" id="QLL31726.1"/>
    </source>
</evidence>
<dbReference type="OrthoDB" id="10249988at2759"/>
<proteinExistence type="inferred from homology"/>
<keyword evidence="5 12" id="KW-0963">Cytoplasm</keyword>
<dbReference type="InterPro" id="IPR011012">
    <property type="entry name" value="Longin-like_dom_sf"/>
</dbReference>
<dbReference type="GO" id="GO:0006886">
    <property type="term" value="P:intracellular protein transport"/>
    <property type="evidence" value="ECO:0007669"/>
    <property type="project" value="TreeGrafter"/>
</dbReference>
<feature type="domain" description="AP complex mu/sigma subunit" evidence="13">
    <location>
        <begin position="9"/>
        <end position="153"/>
    </location>
</feature>
<evidence type="ECO:0000256" key="12">
    <source>
        <dbReference type="RuleBase" id="RU366053"/>
    </source>
</evidence>
<evidence type="ECO:0000256" key="4">
    <source>
        <dbReference type="ARBA" id="ARBA00022448"/>
    </source>
</evidence>
<keyword evidence="7 12" id="KW-0653">Protein transport</keyword>
<dbReference type="Proteomes" id="UP000515788">
    <property type="component" value="Chromosome 2"/>
</dbReference>
<evidence type="ECO:0000256" key="9">
    <source>
        <dbReference type="ARBA" id="ARBA00023136"/>
    </source>
</evidence>
<evidence type="ECO:0000256" key="3">
    <source>
        <dbReference type="ARBA" id="ARBA00011775"/>
    </source>
</evidence>
<dbReference type="SUPFAM" id="SSF64356">
    <property type="entry name" value="SNARE-like"/>
    <property type="match status" value="1"/>
</dbReference>
<evidence type="ECO:0000256" key="1">
    <source>
        <dbReference type="ARBA" id="ARBA00004255"/>
    </source>
</evidence>
<evidence type="ECO:0000256" key="10">
    <source>
        <dbReference type="ARBA" id="ARBA00023329"/>
    </source>
</evidence>
<evidence type="ECO:0000256" key="8">
    <source>
        <dbReference type="ARBA" id="ARBA00023034"/>
    </source>
</evidence>
<keyword evidence="6 12" id="KW-0931">ER-Golgi transport</keyword>
<comment type="subunit">
    <text evidence="3 12">Oligomeric complex that consists of at least the alpha, beta, beta', gamma, delta, epsilon and zeta subunits.</text>
</comment>